<protein>
    <submittedName>
        <fullName evidence="9">Acyltransferase</fullName>
    </submittedName>
</protein>
<evidence type="ECO:0000256" key="7">
    <source>
        <dbReference type="SAM" id="Phobius"/>
    </source>
</evidence>
<dbReference type="PANTHER" id="PTHR40074">
    <property type="entry name" value="O-ACETYLTRANSFERASE WECH"/>
    <property type="match status" value="1"/>
</dbReference>
<keyword evidence="4 7" id="KW-0812">Transmembrane</keyword>
<dbReference type="GO" id="GO:0005886">
    <property type="term" value="C:plasma membrane"/>
    <property type="evidence" value="ECO:0007669"/>
    <property type="project" value="UniProtKB-SubCell"/>
</dbReference>
<comment type="subcellular location">
    <subcellularLocation>
        <location evidence="1">Cell membrane</location>
        <topology evidence="1">Multi-pass membrane protein</topology>
    </subcellularLocation>
</comment>
<feature type="transmembrane region" description="Helical" evidence="7">
    <location>
        <begin position="173"/>
        <end position="190"/>
    </location>
</feature>
<dbReference type="Pfam" id="PF01757">
    <property type="entry name" value="Acyl_transf_3"/>
    <property type="match status" value="1"/>
</dbReference>
<dbReference type="PANTHER" id="PTHR40074:SF2">
    <property type="entry name" value="O-ACETYLTRANSFERASE WECH"/>
    <property type="match status" value="1"/>
</dbReference>
<reference evidence="9" key="2">
    <citation type="submission" date="2021-04" db="EMBL/GenBank/DDBJ databases">
        <authorList>
            <person name="Gilroy R."/>
        </authorList>
    </citation>
    <scope>NUCLEOTIDE SEQUENCE</scope>
    <source>
        <strain evidence="9">CHK169-4300</strain>
    </source>
</reference>
<feature type="transmembrane region" description="Helical" evidence="7">
    <location>
        <begin position="300"/>
        <end position="320"/>
    </location>
</feature>
<sequence length="329" mass="38780">MSTRYEKFDILRGFAIIGVVLIHITAPLATDGEVFAILINQMSRFAVPIFFFLSGWGLTIAESFTKSEGYWDFLKARFLSVFPQYIIWNFIYLAYSDVWSSQNLKEVLGAFLLGTIYNHLYFVPVILILYIFYPLLLKAANKAGVLFSLLITIISQLSDVWVQHEYFYMNKNILNWIFYFIFGMWFAKNFKEKTRHLQKYKYFIWVGLVLSMSLVLLTPFLVGDIFDFNLVLASTRPTVIFYSTMLVLFMIVTPFHQQKLNEILLKLSKYSFYIYLSHYLFLNIWRDIYSAISWNWNELLYILFSFLLVMGISYLVGVLMRKAEKKIGL</sequence>
<keyword evidence="5 7" id="KW-1133">Transmembrane helix</keyword>
<comment type="caution">
    <text evidence="9">The sequence shown here is derived from an EMBL/GenBank/DDBJ whole genome shotgun (WGS) entry which is preliminary data.</text>
</comment>
<keyword evidence="6 7" id="KW-0472">Membrane</keyword>
<evidence type="ECO:0000256" key="1">
    <source>
        <dbReference type="ARBA" id="ARBA00004651"/>
    </source>
</evidence>
<keyword evidence="9" id="KW-0808">Transferase</keyword>
<evidence type="ECO:0000313" key="10">
    <source>
        <dbReference type="Proteomes" id="UP000824106"/>
    </source>
</evidence>
<dbReference type="GO" id="GO:0009246">
    <property type="term" value="P:enterobacterial common antigen biosynthetic process"/>
    <property type="evidence" value="ECO:0007669"/>
    <property type="project" value="TreeGrafter"/>
</dbReference>
<name>A0A9D2G2Y3_9LACT</name>
<evidence type="ECO:0000256" key="2">
    <source>
        <dbReference type="ARBA" id="ARBA00007400"/>
    </source>
</evidence>
<feature type="transmembrane region" description="Helical" evidence="7">
    <location>
        <begin position="45"/>
        <end position="64"/>
    </location>
</feature>
<feature type="transmembrane region" description="Helical" evidence="7">
    <location>
        <begin position="12"/>
        <end position="39"/>
    </location>
</feature>
<dbReference type="EMBL" id="DXAZ01000079">
    <property type="protein sequence ID" value="HIZ71170.1"/>
    <property type="molecule type" value="Genomic_DNA"/>
</dbReference>
<accession>A0A9D2G2Y3</accession>
<evidence type="ECO:0000256" key="3">
    <source>
        <dbReference type="ARBA" id="ARBA00022475"/>
    </source>
</evidence>
<keyword evidence="9" id="KW-0012">Acyltransferase</keyword>
<feature type="transmembrane region" description="Helical" evidence="7">
    <location>
        <begin position="202"/>
        <end position="222"/>
    </location>
</feature>
<feature type="transmembrane region" description="Helical" evidence="7">
    <location>
        <begin position="272"/>
        <end position="294"/>
    </location>
</feature>
<proteinExistence type="inferred from homology"/>
<evidence type="ECO:0000256" key="5">
    <source>
        <dbReference type="ARBA" id="ARBA00022989"/>
    </source>
</evidence>
<evidence type="ECO:0000313" key="9">
    <source>
        <dbReference type="EMBL" id="HIZ71170.1"/>
    </source>
</evidence>
<dbReference type="InterPro" id="IPR002656">
    <property type="entry name" value="Acyl_transf_3_dom"/>
</dbReference>
<reference evidence="9" key="1">
    <citation type="journal article" date="2021" name="PeerJ">
        <title>Extensive microbial diversity within the chicken gut microbiome revealed by metagenomics and culture.</title>
        <authorList>
            <person name="Gilroy R."/>
            <person name="Ravi A."/>
            <person name="Getino M."/>
            <person name="Pursley I."/>
            <person name="Horton D.L."/>
            <person name="Alikhan N.F."/>
            <person name="Baker D."/>
            <person name="Gharbi K."/>
            <person name="Hall N."/>
            <person name="Watson M."/>
            <person name="Adriaenssens E.M."/>
            <person name="Foster-Nyarko E."/>
            <person name="Jarju S."/>
            <person name="Secka A."/>
            <person name="Antonio M."/>
            <person name="Oren A."/>
            <person name="Chaudhuri R.R."/>
            <person name="La Ragione R."/>
            <person name="Hildebrand F."/>
            <person name="Pallen M.J."/>
        </authorList>
    </citation>
    <scope>NUCLEOTIDE SEQUENCE</scope>
    <source>
        <strain evidence="9">CHK169-4300</strain>
    </source>
</reference>
<evidence type="ECO:0000256" key="4">
    <source>
        <dbReference type="ARBA" id="ARBA00022692"/>
    </source>
</evidence>
<gene>
    <name evidence="9" type="ORF">H9808_05330</name>
</gene>
<comment type="similarity">
    <text evidence="2">Belongs to the acyltransferase 3 family.</text>
</comment>
<evidence type="ECO:0000256" key="6">
    <source>
        <dbReference type="ARBA" id="ARBA00023136"/>
    </source>
</evidence>
<evidence type="ECO:0000259" key="8">
    <source>
        <dbReference type="Pfam" id="PF01757"/>
    </source>
</evidence>
<feature type="transmembrane region" description="Helical" evidence="7">
    <location>
        <begin position="144"/>
        <end position="161"/>
    </location>
</feature>
<organism evidence="9 10">
    <name type="scientific">Candidatus Atopostipes pullistercoris</name>
    <dbReference type="NCBI Taxonomy" id="2838467"/>
    <lineage>
        <taxon>Bacteria</taxon>
        <taxon>Bacillati</taxon>
        <taxon>Bacillota</taxon>
        <taxon>Bacilli</taxon>
        <taxon>Lactobacillales</taxon>
        <taxon>Carnobacteriaceae</taxon>
        <taxon>Atopostipes</taxon>
    </lineage>
</organism>
<keyword evidence="3" id="KW-1003">Cell membrane</keyword>
<dbReference type="GO" id="GO:0016413">
    <property type="term" value="F:O-acetyltransferase activity"/>
    <property type="evidence" value="ECO:0007669"/>
    <property type="project" value="TreeGrafter"/>
</dbReference>
<feature type="domain" description="Acyltransferase 3" evidence="8">
    <location>
        <begin position="7"/>
        <end position="316"/>
    </location>
</feature>
<dbReference type="AlphaFoldDB" id="A0A9D2G2Y3"/>
<feature type="transmembrane region" description="Helical" evidence="7">
    <location>
        <begin position="76"/>
        <end position="95"/>
    </location>
</feature>
<feature type="transmembrane region" description="Helical" evidence="7">
    <location>
        <begin position="228"/>
        <end position="252"/>
    </location>
</feature>
<feature type="transmembrane region" description="Helical" evidence="7">
    <location>
        <begin position="107"/>
        <end position="132"/>
    </location>
</feature>
<dbReference type="Proteomes" id="UP000824106">
    <property type="component" value="Unassembled WGS sequence"/>
</dbReference>